<dbReference type="PANTHER" id="PTHR11006:SF4">
    <property type="entry name" value="PROTEIN ARGININE N-METHYLTRANSFERASE 7"/>
    <property type="match status" value="1"/>
</dbReference>
<dbReference type="Pfam" id="PF06325">
    <property type="entry name" value="PrmA"/>
    <property type="match status" value="1"/>
</dbReference>
<dbReference type="InterPro" id="IPR025799">
    <property type="entry name" value="Arg_MeTrfase"/>
</dbReference>
<gene>
    <name evidence="2" type="ORF">AB1Y20_015857</name>
</gene>
<dbReference type="EMBL" id="JBGBPQ010000003">
    <property type="protein sequence ID" value="KAL1527178.1"/>
    <property type="molecule type" value="Genomic_DNA"/>
</dbReference>
<protein>
    <submittedName>
        <fullName evidence="2">Uncharacterized protein</fullName>
    </submittedName>
</protein>
<dbReference type="GO" id="GO:0016274">
    <property type="term" value="F:protein-arginine N-methyltransferase activity"/>
    <property type="evidence" value="ECO:0007669"/>
    <property type="project" value="InterPro"/>
</dbReference>
<organism evidence="2 3">
    <name type="scientific">Prymnesium parvum</name>
    <name type="common">Toxic golden alga</name>
    <dbReference type="NCBI Taxonomy" id="97485"/>
    <lineage>
        <taxon>Eukaryota</taxon>
        <taxon>Haptista</taxon>
        <taxon>Haptophyta</taxon>
        <taxon>Prymnesiophyceae</taxon>
        <taxon>Prymnesiales</taxon>
        <taxon>Prymnesiaceae</taxon>
        <taxon>Prymnesium</taxon>
    </lineage>
</organism>
<keyword evidence="1" id="KW-0949">S-adenosyl-L-methionine</keyword>
<dbReference type="AlphaFoldDB" id="A0AB34JYA9"/>
<dbReference type="CDD" id="cd02440">
    <property type="entry name" value="AdoMet_MTases"/>
    <property type="match status" value="1"/>
</dbReference>
<dbReference type="Gene3D" id="3.40.50.150">
    <property type="entry name" value="Vaccinia Virus protein VP39"/>
    <property type="match status" value="1"/>
</dbReference>
<dbReference type="GO" id="GO:0042054">
    <property type="term" value="F:histone methyltransferase activity"/>
    <property type="evidence" value="ECO:0007669"/>
    <property type="project" value="TreeGrafter"/>
</dbReference>
<proteinExistence type="predicted"/>
<comment type="caution">
    <text evidence="2">The sequence shown here is derived from an EMBL/GenBank/DDBJ whole genome shotgun (WGS) entry which is preliminary data.</text>
</comment>
<name>A0AB34JYA9_PRYPA</name>
<dbReference type="InterPro" id="IPR029063">
    <property type="entry name" value="SAM-dependent_MTases_sf"/>
</dbReference>
<dbReference type="PANTHER" id="PTHR11006">
    <property type="entry name" value="PROTEIN ARGININE N-METHYLTRANSFERASE"/>
    <property type="match status" value="1"/>
</dbReference>
<evidence type="ECO:0000313" key="2">
    <source>
        <dbReference type="EMBL" id="KAL1527178.1"/>
    </source>
</evidence>
<evidence type="ECO:0000256" key="1">
    <source>
        <dbReference type="ARBA" id="ARBA00022691"/>
    </source>
</evidence>
<dbReference type="SUPFAM" id="SSF53335">
    <property type="entry name" value="S-adenosyl-L-methionine-dependent methyltransferases"/>
    <property type="match status" value="1"/>
</dbReference>
<accession>A0AB34JYA9</accession>
<sequence>MAIAANEDMERPAKVAKFEEVFNVPRGEMMTYFAAMLGDTDRNVKYFQAIGAAIEAFREKNGRRPIVLDIGTGSGLLSLFALLGGCEKVYAVDLNPFQVLRAYETLHLCAPDGAGTKWCVVAVDEKLEKVAQARSTLLETLPKGEGVQWKAAQMSQFQAEVLDGGHADMIVSELLATLVCGEDMFNILTIYEAMLNPAVEGGPYVVPRAATQSFAVVQFCTSELGELASSELRRVVRESYSDGMYVPSNGLSMHPAMYTTSVVVERVDFYSEHYDGPFRQSDPKHATVVEVKQFVEEGTLTVGVLEWRAHMWGDIYIENTLDGFREMSLRNAISRENHWGFMFVHVEPGDHLELYGCHRKRSPLQVTLVNKTTGHRVRSTTMDIAADPAAGFHSIAPLLDLDVAGPVCERLRALPPKSDVVIFERRSVWKQAVEDACQRHGLPEPFADERIGQAWLIRGEEAEGEEAEGEETDDEGVEAKGDAAGADNETVDAQLVLFPTLLADLVTETVWKQNGEESDETSVDLALKFAKEYLPPDADEKTLRARCVPCPLDVELGDSQMASVKVAPTSFYASVAPIERALASTDFSRDVAVAALRHATLGQLRAVMADDTGFRLSMLSRRGMVIPAEPDDDSEAEHEVPGIYLQEIVCMALLAPDSSDGVPMEVSPPFCVGGVDAGLASCSRRLLEDLGAGEPVALRDIPPANMAAVRNIVARACSQGFAFRLP</sequence>
<dbReference type="Proteomes" id="UP001515480">
    <property type="component" value="Unassembled WGS sequence"/>
</dbReference>
<reference evidence="2 3" key="1">
    <citation type="journal article" date="2024" name="Science">
        <title>Giant polyketide synthase enzymes in the biosynthesis of giant marine polyether toxins.</title>
        <authorList>
            <person name="Fallon T.R."/>
            <person name="Shende V.V."/>
            <person name="Wierzbicki I.H."/>
            <person name="Pendleton A.L."/>
            <person name="Watervoot N.F."/>
            <person name="Auber R.P."/>
            <person name="Gonzalez D.J."/>
            <person name="Wisecaver J.H."/>
            <person name="Moore B.S."/>
        </authorList>
    </citation>
    <scope>NUCLEOTIDE SEQUENCE [LARGE SCALE GENOMIC DNA]</scope>
    <source>
        <strain evidence="2 3">12B1</strain>
    </source>
</reference>
<keyword evidence="3" id="KW-1185">Reference proteome</keyword>
<evidence type="ECO:0000313" key="3">
    <source>
        <dbReference type="Proteomes" id="UP001515480"/>
    </source>
</evidence>